<comment type="similarity">
    <text evidence="1">Belongs to the short-chain dehydrogenases/reductases (SDR) family.</text>
</comment>
<reference evidence="3" key="1">
    <citation type="submission" date="2023-03" db="EMBL/GenBank/DDBJ databases">
        <title>Chitinimonas shenzhenensis gen. nov., sp. nov., a novel member of family Burkholderiaceae isolated from activated sludge collected in Shen Zhen, China.</title>
        <authorList>
            <person name="Wang X."/>
        </authorList>
    </citation>
    <scope>NUCLEOTIDE SEQUENCE</scope>
    <source>
        <strain evidence="3">DQS-5</strain>
    </source>
</reference>
<dbReference type="Gene3D" id="3.40.50.720">
    <property type="entry name" value="NAD(P)-binding Rossmann-like Domain"/>
    <property type="match status" value="1"/>
</dbReference>
<dbReference type="InterPro" id="IPR036291">
    <property type="entry name" value="NAD(P)-bd_dom_sf"/>
</dbReference>
<dbReference type="PANTHER" id="PTHR44169">
    <property type="entry name" value="NADPH-DEPENDENT 1-ACYLDIHYDROXYACETONE PHOSPHATE REDUCTASE"/>
    <property type="match status" value="1"/>
</dbReference>
<dbReference type="Pfam" id="PF00106">
    <property type="entry name" value="adh_short"/>
    <property type="match status" value="1"/>
</dbReference>
<dbReference type="InterPro" id="IPR020904">
    <property type="entry name" value="Sc_DH/Rdtase_CS"/>
</dbReference>
<organism evidence="3 4">
    <name type="scientific">Parachitinimonas caeni</name>
    <dbReference type="NCBI Taxonomy" id="3031301"/>
    <lineage>
        <taxon>Bacteria</taxon>
        <taxon>Pseudomonadati</taxon>
        <taxon>Pseudomonadota</taxon>
        <taxon>Betaproteobacteria</taxon>
        <taxon>Neisseriales</taxon>
        <taxon>Chitinibacteraceae</taxon>
        <taxon>Parachitinimonas</taxon>
    </lineage>
</organism>
<evidence type="ECO:0000256" key="1">
    <source>
        <dbReference type="ARBA" id="ARBA00006484"/>
    </source>
</evidence>
<gene>
    <name evidence="3" type="ORF">PZA18_13970</name>
</gene>
<dbReference type="PROSITE" id="PS00061">
    <property type="entry name" value="ADH_SHORT"/>
    <property type="match status" value="1"/>
</dbReference>
<dbReference type="SUPFAM" id="SSF51735">
    <property type="entry name" value="NAD(P)-binding Rossmann-fold domains"/>
    <property type="match status" value="1"/>
</dbReference>
<dbReference type="InterPro" id="IPR002347">
    <property type="entry name" value="SDR_fam"/>
</dbReference>
<keyword evidence="4" id="KW-1185">Reference proteome</keyword>
<proteinExistence type="inferred from homology"/>
<evidence type="ECO:0000313" key="4">
    <source>
        <dbReference type="Proteomes" id="UP001172778"/>
    </source>
</evidence>
<evidence type="ECO:0000256" key="2">
    <source>
        <dbReference type="ARBA" id="ARBA00023002"/>
    </source>
</evidence>
<accession>A0ABT7DYL9</accession>
<sequence>MTGCSTGIGEYVAQALAQEGWQVFASARQMADVERLRAQGLNALWLDVDSTESITQAVEQVLTATQGRLYALFNNAGFGQPGAVEDLPRVALREQFETNLFGAIELTNQLLPAMRRNGTGRLLFNSSVLGFAAMPYRGAYNASKFAMEGMVDTLRLELRGTGIWPVLIEPGPITSRFRANAEARFHRHINAEASAHYDVYAAMQARLAKPGPASPFTLGPEAVQAVVRRALLAHKPAARYRVTTPTHLFAWAKRLLPTALLDWLLIAGAGEEARKLR</sequence>
<name>A0ABT7DYL9_9NEIS</name>
<dbReference type="Proteomes" id="UP001172778">
    <property type="component" value="Unassembled WGS sequence"/>
</dbReference>
<dbReference type="CDD" id="cd05374">
    <property type="entry name" value="17beta-HSD-like_SDR_c"/>
    <property type="match status" value="1"/>
</dbReference>
<dbReference type="EMBL" id="JARRAF010000016">
    <property type="protein sequence ID" value="MDK2125158.1"/>
    <property type="molecule type" value="Genomic_DNA"/>
</dbReference>
<dbReference type="PRINTS" id="PR00081">
    <property type="entry name" value="GDHRDH"/>
</dbReference>
<comment type="caution">
    <text evidence="3">The sequence shown here is derived from an EMBL/GenBank/DDBJ whole genome shotgun (WGS) entry which is preliminary data.</text>
</comment>
<keyword evidence="2" id="KW-0560">Oxidoreductase</keyword>
<evidence type="ECO:0000313" key="3">
    <source>
        <dbReference type="EMBL" id="MDK2125158.1"/>
    </source>
</evidence>
<dbReference type="PANTHER" id="PTHR44169:SF6">
    <property type="entry name" value="NADPH-DEPENDENT 1-ACYLDIHYDROXYACETONE PHOSPHATE REDUCTASE"/>
    <property type="match status" value="1"/>
</dbReference>
<protein>
    <submittedName>
        <fullName evidence="3">SDR family NAD(P)-dependent oxidoreductase</fullName>
    </submittedName>
</protein>